<gene>
    <name evidence="2" type="ORF">E5288_WYG008520</name>
</gene>
<reference evidence="2" key="1">
    <citation type="submission" date="2019-10" db="EMBL/GenBank/DDBJ databases">
        <title>The sequence and de novo assembly of the wild yak genome.</title>
        <authorList>
            <person name="Liu Y."/>
        </authorList>
    </citation>
    <scope>NUCLEOTIDE SEQUENCE [LARGE SCALE GENOMIC DNA]</scope>
    <source>
        <strain evidence="2">WY2019</strain>
    </source>
</reference>
<feature type="region of interest" description="Disordered" evidence="1">
    <location>
        <begin position="60"/>
        <end position="80"/>
    </location>
</feature>
<comment type="caution">
    <text evidence="2">The sequence shown here is derived from an EMBL/GenBank/DDBJ whole genome shotgun (WGS) entry which is preliminary data.</text>
</comment>
<evidence type="ECO:0000313" key="3">
    <source>
        <dbReference type="Proteomes" id="UP000322234"/>
    </source>
</evidence>
<evidence type="ECO:0000256" key="1">
    <source>
        <dbReference type="SAM" id="MobiDB-lite"/>
    </source>
</evidence>
<evidence type="ECO:0000313" key="2">
    <source>
        <dbReference type="EMBL" id="MXQ94060.1"/>
    </source>
</evidence>
<sequence length="112" mass="12187">MYEWRRRSLSSGHKRGSREYGSQGLSVRATALGGEGETTLLGAPALPSQQVRPLRHVARPSPLVPSRAPGKSSAGHGNLVHRWTSKGEIKRLVTLFTFRDPGTLSVDSSNIR</sequence>
<keyword evidence="3" id="KW-1185">Reference proteome</keyword>
<dbReference type="AlphaFoldDB" id="A0A6B0RVH6"/>
<feature type="region of interest" description="Disordered" evidence="1">
    <location>
        <begin position="1"/>
        <end position="24"/>
    </location>
</feature>
<accession>A0A6B0RVH6</accession>
<organism evidence="2 3">
    <name type="scientific">Bos mutus</name>
    <name type="common">wild yak</name>
    <dbReference type="NCBI Taxonomy" id="72004"/>
    <lineage>
        <taxon>Eukaryota</taxon>
        <taxon>Metazoa</taxon>
        <taxon>Chordata</taxon>
        <taxon>Craniata</taxon>
        <taxon>Vertebrata</taxon>
        <taxon>Euteleostomi</taxon>
        <taxon>Mammalia</taxon>
        <taxon>Eutheria</taxon>
        <taxon>Laurasiatheria</taxon>
        <taxon>Artiodactyla</taxon>
        <taxon>Ruminantia</taxon>
        <taxon>Pecora</taxon>
        <taxon>Bovidae</taxon>
        <taxon>Bovinae</taxon>
        <taxon>Bos</taxon>
    </lineage>
</organism>
<dbReference type="Proteomes" id="UP000322234">
    <property type="component" value="Unassembled WGS sequence"/>
</dbReference>
<dbReference type="EMBL" id="VBQZ03000105">
    <property type="protein sequence ID" value="MXQ94060.1"/>
    <property type="molecule type" value="Genomic_DNA"/>
</dbReference>
<proteinExistence type="predicted"/>
<protein>
    <submittedName>
        <fullName evidence="2">Uncharacterized protein</fullName>
    </submittedName>
</protein>
<name>A0A6B0RVH6_9CETA</name>